<evidence type="ECO:0000313" key="1">
    <source>
        <dbReference type="EMBL" id="QSS60395.1"/>
    </source>
</evidence>
<reference evidence="1" key="1">
    <citation type="submission" date="2021-01" db="EMBL/GenBank/DDBJ databases">
        <title>Chromosome-level genome assembly of a human fungal pathogen reveals clustering of transcriptionally co-regulated genes.</title>
        <authorList>
            <person name="Voorhies M."/>
            <person name="Cohen S."/>
            <person name="Shea T.P."/>
            <person name="Petrus S."/>
            <person name="Munoz J.F."/>
            <person name="Poplawski S."/>
            <person name="Goldman W.E."/>
            <person name="Michael T."/>
            <person name="Cuomo C.A."/>
            <person name="Sil A."/>
            <person name="Beyhan S."/>
        </authorList>
    </citation>
    <scope>NUCLEOTIDE SEQUENCE</scope>
    <source>
        <strain evidence="1">WU24</strain>
    </source>
</reference>
<accession>A0A8A1M449</accession>
<protein>
    <submittedName>
        <fullName evidence="1">Uncharacterized protein</fullName>
    </submittedName>
</protein>
<organism evidence="1 2">
    <name type="scientific">Ajellomyces capsulatus</name>
    <name type="common">Darling's disease fungus</name>
    <name type="synonym">Histoplasma capsulatum</name>
    <dbReference type="NCBI Taxonomy" id="5037"/>
    <lineage>
        <taxon>Eukaryota</taxon>
        <taxon>Fungi</taxon>
        <taxon>Dikarya</taxon>
        <taxon>Ascomycota</taxon>
        <taxon>Pezizomycotina</taxon>
        <taxon>Eurotiomycetes</taxon>
        <taxon>Eurotiomycetidae</taxon>
        <taxon>Onygenales</taxon>
        <taxon>Ajellomycetaceae</taxon>
        <taxon>Histoplasma</taxon>
    </lineage>
</organism>
<dbReference type="Proteomes" id="UP000663671">
    <property type="component" value="Chromosome 4"/>
</dbReference>
<dbReference type="VEuPathDB" id="FungiDB:I7I51_05193"/>
<dbReference type="EMBL" id="CP069110">
    <property type="protein sequence ID" value="QSS60395.1"/>
    <property type="molecule type" value="Genomic_DNA"/>
</dbReference>
<proteinExistence type="predicted"/>
<gene>
    <name evidence="1" type="ORF">I7I51_05193</name>
</gene>
<evidence type="ECO:0000313" key="2">
    <source>
        <dbReference type="Proteomes" id="UP000663671"/>
    </source>
</evidence>
<name>A0A8A1M449_AJECA</name>
<sequence>MQSASCIRTKSTVAISIAVVNLADIHCQDKILVKHAIKALVSVNATFTPTDSGEIRASSFMLNLNNLIDLRYLLCTLVVGGIRALSEEWADVPLFSRFVFGDILDRLTSGFSNAPFLFDPVGHLKSRIFPFPMSVIILDSTLKCWPQLSTFSNLQGI</sequence>
<dbReference type="AlphaFoldDB" id="A0A8A1M449"/>